<keyword evidence="5 7" id="KW-0269">Exonuclease</keyword>
<evidence type="ECO:0000256" key="4">
    <source>
        <dbReference type="ARBA" id="ARBA00022801"/>
    </source>
</evidence>
<keyword evidence="6 7" id="KW-0694">RNA-binding</keyword>
<evidence type="ECO:0000256" key="2">
    <source>
        <dbReference type="ARBA" id="ARBA00022490"/>
    </source>
</evidence>
<dbReference type="InterPro" id="IPR050180">
    <property type="entry name" value="RNR_Ribonuclease"/>
</dbReference>
<protein>
    <recommendedName>
        <fullName evidence="7">Ribonuclease R</fullName>
        <shortName evidence="7">RNase R</shortName>
        <ecNumber evidence="7">3.1.13.1</ecNumber>
    </recommendedName>
</protein>
<feature type="domain" description="S1 motif" evidence="9">
    <location>
        <begin position="657"/>
        <end position="738"/>
    </location>
</feature>
<dbReference type="InterPro" id="IPR001900">
    <property type="entry name" value="RNase_II/R"/>
</dbReference>
<dbReference type="Pfam" id="PF00575">
    <property type="entry name" value="S1"/>
    <property type="match status" value="1"/>
</dbReference>
<evidence type="ECO:0000313" key="10">
    <source>
        <dbReference type="EMBL" id="PIP00990.1"/>
    </source>
</evidence>
<comment type="similarity">
    <text evidence="7">Belongs to the RNR ribonuclease family. RNase R subfamily.</text>
</comment>
<dbReference type="HAMAP" id="MF_01895">
    <property type="entry name" value="RNase_R"/>
    <property type="match status" value="1"/>
</dbReference>
<evidence type="ECO:0000256" key="7">
    <source>
        <dbReference type="HAMAP-Rule" id="MF_01895"/>
    </source>
</evidence>
<dbReference type="InterPro" id="IPR003029">
    <property type="entry name" value="S1_domain"/>
</dbReference>
<dbReference type="PROSITE" id="PS01175">
    <property type="entry name" value="RIBONUCLEASE_II"/>
    <property type="match status" value="1"/>
</dbReference>
<dbReference type="InterPro" id="IPR012340">
    <property type="entry name" value="NA-bd_OB-fold"/>
</dbReference>
<comment type="subcellular location">
    <subcellularLocation>
        <location evidence="7">Cytoplasm</location>
    </subcellularLocation>
</comment>
<evidence type="ECO:0000256" key="6">
    <source>
        <dbReference type="ARBA" id="ARBA00022884"/>
    </source>
</evidence>
<dbReference type="InterPro" id="IPR004476">
    <property type="entry name" value="RNase_II/RNase_R"/>
</dbReference>
<dbReference type="RefSeq" id="WP_100078927.1">
    <property type="nucleotide sequence ID" value="NZ_NQVN01000001.1"/>
</dbReference>
<evidence type="ECO:0000313" key="11">
    <source>
        <dbReference type="Proteomes" id="UP000231070"/>
    </source>
</evidence>
<dbReference type="CDD" id="cd04471">
    <property type="entry name" value="S1_RNase_R"/>
    <property type="match status" value="1"/>
</dbReference>
<proteinExistence type="inferred from homology"/>
<dbReference type="NCBIfam" id="TIGR00358">
    <property type="entry name" value="3_prime_RNase"/>
    <property type="match status" value="1"/>
</dbReference>
<dbReference type="Gene3D" id="2.40.50.140">
    <property type="entry name" value="Nucleic acid-binding proteins"/>
    <property type="match status" value="1"/>
</dbReference>
<dbReference type="GO" id="GO:0005829">
    <property type="term" value="C:cytosol"/>
    <property type="evidence" value="ECO:0007669"/>
    <property type="project" value="TreeGrafter"/>
</dbReference>
<dbReference type="InterPro" id="IPR011805">
    <property type="entry name" value="RNase_R"/>
</dbReference>
<dbReference type="SUPFAM" id="SSF50249">
    <property type="entry name" value="Nucleic acid-binding proteins"/>
    <property type="match status" value="2"/>
</dbReference>
<dbReference type="Proteomes" id="UP000231070">
    <property type="component" value="Unassembled WGS sequence"/>
</dbReference>
<keyword evidence="11" id="KW-1185">Reference proteome</keyword>
<comment type="function">
    <text evidence="7">3'-5' exoribonuclease that releases 5'-nucleoside monophosphates and is involved in maturation of structured RNAs.</text>
</comment>
<evidence type="ECO:0000256" key="8">
    <source>
        <dbReference type="SAM" id="MobiDB-lite"/>
    </source>
</evidence>
<dbReference type="PROSITE" id="PS50126">
    <property type="entry name" value="S1"/>
    <property type="match status" value="1"/>
</dbReference>
<sequence>MSQPPQAAGKTRLARKPRPIDEPATPTREAILRFVSEHPGKGTKRDIARAFEVHGEGRVVLKRILKELEGEGLIERRHRRFAEPGALPAVMACDIVSRDRDGDLYAEPAEWDADQGPRPRFIVVAVRRRRGEHGPSAGLGDRVLARVVDLPDGYEGLARAGLRVMKVLEKKPEGVLGILRVTDGGARLLPISKKQYEELVVDDADLGTAQDGDLVSVDIIRSGRFGLGRARVRDTIGNLRSEKAVSMIAIHANDIPYVFPEAVIREADAAKPATMADREDWRALPLVTIDPPDAKDHDDAVHAVADDDPANAGGHVVTVAIADVAAYVRPDSPLDREALKRGNSVYFPDRVIPMLPERISNDLCSLKEGVDRPAIAVRMVFDAEGRKKSHGFHRIMMRSAAKLSYVEAQAAIDGAPNDRTGPILDGVLKPLWAAYDILAAARDARGPLDLDLPERKVLLKPDGTVDRIVTPERLAAHRLIEEFMIQANVAAAETLEKRRTPLLYRVHDQPSLAKLESLREFLATLDMKIAKQGNLQPELFNRILERVEGTPQAYLVNEVVLRSQSQAEYSPVNIGHFGLNLRKYAHFTSPIRRYADLVVHRGLITALGLGDGGLPDGVEETLPRVAEDISAAERRAMQAERETIDRLIAGWLADRVGAIFRGRISGVTKAGLFIRLDETGADGFIPISTLGADYFAFDEARHALIGSRSGETYRLGDAVEVRLIEAAPFAGALRFEMMTEGRAGRPLGRAAALRAAKARKDRERKERMGKVRRGR</sequence>
<feature type="compositionally biased region" description="Basic and acidic residues" evidence="8">
    <location>
        <begin position="758"/>
        <end position="769"/>
    </location>
</feature>
<dbReference type="GO" id="GO:0006402">
    <property type="term" value="P:mRNA catabolic process"/>
    <property type="evidence" value="ECO:0007669"/>
    <property type="project" value="TreeGrafter"/>
</dbReference>
<comment type="catalytic activity">
    <reaction evidence="1 7">
        <text>Exonucleolytic cleavage in the 3'- to 5'-direction to yield nucleoside 5'-phosphates.</text>
        <dbReference type="EC" id="3.1.13.1"/>
    </reaction>
</comment>
<keyword evidence="3 7" id="KW-0540">Nuclease</keyword>
<dbReference type="Pfam" id="PF17876">
    <property type="entry name" value="CSD2"/>
    <property type="match status" value="1"/>
</dbReference>
<dbReference type="PANTHER" id="PTHR23355:SF9">
    <property type="entry name" value="DIS3-LIKE EXONUCLEASE 2"/>
    <property type="match status" value="1"/>
</dbReference>
<reference evidence="10 11" key="1">
    <citation type="submission" date="2017-08" db="EMBL/GenBank/DDBJ databases">
        <title>Pleomorphomonas carboxidotrophicus sp. nov., a new mesophilic hydrogenogenic carboxidotroph.</title>
        <authorList>
            <person name="Esquivel-Elizondo S."/>
            <person name="Krajmalnik-Brown R."/>
            <person name="Maldonado J."/>
        </authorList>
    </citation>
    <scope>NUCLEOTIDE SEQUENCE [LARGE SCALE GENOMIC DNA]</scope>
    <source>
        <strain evidence="10 11">SVCO-16</strain>
    </source>
</reference>
<dbReference type="GO" id="GO:0003723">
    <property type="term" value="F:RNA binding"/>
    <property type="evidence" value="ECO:0007669"/>
    <property type="project" value="UniProtKB-UniRule"/>
</dbReference>
<dbReference type="InterPro" id="IPR022966">
    <property type="entry name" value="RNase_II/R_CS"/>
</dbReference>
<keyword evidence="4 7" id="KW-0378">Hydrolase</keyword>
<evidence type="ECO:0000256" key="5">
    <source>
        <dbReference type="ARBA" id="ARBA00022839"/>
    </source>
</evidence>
<name>A0A2G9X204_9HYPH</name>
<keyword evidence="2 7" id="KW-0963">Cytoplasm</keyword>
<dbReference type="GO" id="GO:0008859">
    <property type="term" value="F:exoribonuclease II activity"/>
    <property type="evidence" value="ECO:0007669"/>
    <property type="project" value="UniProtKB-UniRule"/>
</dbReference>
<gene>
    <name evidence="7 10" type="primary">rnr</name>
    <name evidence="10" type="ORF">CJ014_02550</name>
</gene>
<dbReference type="EMBL" id="NQVN01000001">
    <property type="protein sequence ID" value="PIP00990.1"/>
    <property type="molecule type" value="Genomic_DNA"/>
</dbReference>
<dbReference type="Pfam" id="PF00773">
    <property type="entry name" value="RNB"/>
    <property type="match status" value="1"/>
</dbReference>
<dbReference type="PANTHER" id="PTHR23355">
    <property type="entry name" value="RIBONUCLEASE"/>
    <property type="match status" value="1"/>
</dbReference>
<accession>A0A2G9X204</accession>
<feature type="region of interest" description="Disordered" evidence="8">
    <location>
        <begin position="755"/>
        <end position="775"/>
    </location>
</feature>
<dbReference type="EC" id="3.1.13.1" evidence="7"/>
<evidence type="ECO:0000259" key="9">
    <source>
        <dbReference type="PROSITE" id="PS50126"/>
    </source>
</evidence>
<dbReference type="OrthoDB" id="9764149at2"/>
<dbReference type="SMART" id="SM00316">
    <property type="entry name" value="S1"/>
    <property type="match status" value="1"/>
</dbReference>
<dbReference type="InterPro" id="IPR040476">
    <property type="entry name" value="CSD2"/>
</dbReference>
<dbReference type="SMART" id="SM00955">
    <property type="entry name" value="RNB"/>
    <property type="match status" value="1"/>
</dbReference>
<feature type="region of interest" description="Disordered" evidence="8">
    <location>
        <begin position="1"/>
        <end position="26"/>
    </location>
</feature>
<dbReference type="NCBIfam" id="TIGR02063">
    <property type="entry name" value="RNase_R"/>
    <property type="match status" value="1"/>
</dbReference>
<evidence type="ECO:0000256" key="3">
    <source>
        <dbReference type="ARBA" id="ARBA00022722"/>
    </source>
</evidence>
<evidence type="ECO:0000256" key="1">
    <source>
        <dbReference type="ARBA" id="ARBA00001849"/>
    </source>
</evidence>
<dbReference type="AlphaFoldDB" id="A0A2G9X204"/>
<organism evidence="10 11">
    <name type="scientific">Pleomorphomonas carboxyditropha</name>
    <dbReference type="NCBI Taxonomy" id="2023338"/>
    <lineage>
        <taxon>Bacteria</taxon>
        <taxon>Pseudomonadati</taxon>
        <taxon>Pseudomonadota</taxon>
        <taxon>Alphaproteobacteria</taxon>
        <taxon>Hyphomicrobiales</taxon>
        <taxon>Pleomorphomonadaceae</taxon>
        <taxon>Pleomorphomonas</taxon>
    </lineage>
</organism>
<comment type="caution">
    <text evidence="10">The sequence shown here is derived from an EMBL/GenBank/DDBJ whole genome shotgun (WGS) entry which is preliminary data.</text>
</comment>